<evidence type="ECO:0000313" key="3">
    <source>
        <dbReference type="Proteomes" id="UP000177777"/>
    </source>
</evidence>
<proteinExistence type="predicted"/>
<accession>A0A1F6W4Z5</accession>
<protein>
    <submittedName>
        <fullName evidence="2">Uncharacterized protein</fullName>
    </submittedName>
</protein>
<feature type="transmembrane region" description="Helical" evidence="1">
    <location>
        <begin position="12"/>
        <end position="31"/>
    </location>
</feature>
<dbReference type="STRING" id="1801754.A3D42_02490"/>
<keyword evidence="1" id="KW-0472">Membrane</keyword>
<comment type="caution">
    <text evidence="2">The sequence shown here is derived from an EMBL/GenBank/DDBJ whole genome shotgun (WGS) entry which is preliminary data.</text>
</comment>
<dbReference type="EMBL" id="MFUE01000020">
    <property type="protein sequence ID" value="OGI76979.1"/>
    <property type="molecule type" value="Genomic_DNA"/>
</dbReference>
<keyword evidence="1" id="KW-1133">Transmembrane helix</keyword>
<keyword evidence="1" id="KW-0812">Transmembrane</keyword>
<name>A0A1F6W4Z5_9BACT</name>
<dbReference type="AlphaFoldDB" id="A0A1F6W4Z5"/>
<reference evidence="2 3" key="1">
    <citation type="journal article" date="2016" name="Nat. Commun.">
        <title>Thousands of microbial genomes shed light on interconnected biogeochemical processes in an aquifer system.</title>
        <authorList>
            <person name="Anantharaman K."/>
            <person name="Brown C.T."/>
            <person name="Hug L.A."/>
            <person name="Sharon I."/>
            <person name="Castelle C.J."/>
            <person name="Probst A.J."/>
            <person name="Thomas B.C."/>
            <person name="Singh A."/>
            <person name="Wilkins M.J."/>
            <person name="Karaoz U."/>
            <person name="Brodie E.L."/>
            <person name="Williams K.H."/>
            <person name="Hubbard S.S."/>
            <person name="Banfield J.F."/>
        </authorList>
    </citation>
    <scope>NUCLEOTIDE SEQUENCE [LARGE SCALE GENOMIC DNA]</scope>
</reference>
<dbReference type="Proteomes" id="UP000177777">
    <property type="component" value="Unassembled WGS sequence"/>
</dbReference>
<evidence type="ECO:0000256" key="1">
    <source>
        <dbReference type="SAM" id="Phobius"/>
    </source>
</evidence>
<gene>
    <name evidence="2" type="ORF">A3D42_02490</name>
</gene>
<sequence length="62" mass="6917">MRVKILSTRGKMGLDMVLAITTFCLGKVIVINDMSKPFLDIFDGEDEDIQKLAEKGIMVEKA</sequence>
<evidence type="ECO:0000313" key="2">
    <source>
        <dbReference type="EMBL" id="OGI76979.1"/>
    </source>
</evidence>
<organism evidence="2 3">
    <name type="scientific">Candidatus Nomurabacteria bacterium RIFCSPHIGHO2_02_FULL_41_18</name>
    <dbReference type="NCBI Taxonomy" id="1801754"/>
    <lineage>
        <taxon>Bacteria</taxon>
        <taxon>Candidatus Nomuraibacteriota</taxon>
    </lineage>
</organism>